<name>A0A9W4J5L8_9EURO</name>
<keyword evidence="1" id="KW-0808">Transferase</keyword>
<protein>
    <recommendedName>
        <fullName evidence="5">Transferase</fullName>
    </recommendedName>
</protein>
<dbReference type="PANTHER" id="PTHR31642:SF11">
    <property type="entry name" value="SHIKIMATE O-HYDROXYCINNAMOYLTRANSFERASE"/>
    <property type="match status" value="1"/>
</dbReference>
<accession>A0A9W4J5L8</accession>
<dbReference type="AlphaFoldDB" id="A0A9W4J5L8"/>
<keyword evidence="2" id="KW-0012">Acyltransferase</keyword>
<comment type="caution">
    <text evidence="3">The sequence shown here is derived from an EMBL/GenBank/DDBJ whole genome shotgun (WGS) entry which is preliminary data.</text>
</comment>
<dbReference type="InterPro" id="IPR050317">
    <property type="entry name" value="Plant_Fungal_Acyltransferase"/>
</dbReference>
<reference evidence="3" key="1">
    <citation type="submission" date="2021-07" db="EMBL/GenBank/DDBJ databases">
        <authorList>
            <person name="Branca A.L. A."/>
        </authorList>
    </citation>
    <scope>NUCLEOTIDE SEQUENCE</scope>
</reference>
<dbReference type="Pfam" id="PF02458">
    <property type="entry name" value="Transferase"/>
    <property type="match status" value="1"/>
</dbReference>
<dbReference type="EMBL" id="CAJVPA010000184">
    <property type="protein sequence ID" value="CAG8376231.1"/>
    <property type="molecule type" value="Genomic_DNA"/>
</dbReference>
<dbReference type="PANTHER" id="PTHR31642">
    <property type="entry name" value="TRICHOTHECENE 3-O-ACETYLTRANSFERASE"/>
    <property type="match status" value="1"/>
</dbReference>
<proteinExistence type="predicted"/>
<dbReference type="Gene3D" id="3.30.559.10">
    <property type="entry name" value="Chloramphenicol acetyltransferase-like domain"/>
    <property type="match status" value="2"/>
</dbReference>
<dbReference type="GO" id="GO:0016747">
    <property type="term" value="F:acyltransferase activity, transferring groups other than amino-acyl groups"/>
    <property type="evidence" value="ECO:0007669"/>
    <property type="project" value="TreeGrafter"/>
</dbReference>
<sequence length="512" mass="57438">MAPDSVRVTTRHTLHCANEATMATLESPFCLGPMDYIVPSTLPIEVVFIYKRPRSLPADRFFVVDRLKQAISHLLDYYPHLTGRLQLHPKTHAPQIGHLGAGVDFWEASCSTALRNIAASSLSGRIITPKLPGYGDALLPIFHATVGSISHNAILAVQHTRFACGGVSLGIRIHHQVCDTRGFFQVVRDLAEIYRQLRDSSPPTLIYPPEIRSHFRSSSELSPRKEGKRLTLNTSNFYLERENDTKVKKETHQQRTAPVSARVLRFDGQDLAALKQAATNPDPRSDTWVSTFEALSAFLFQRVYKARVELRETLGHSPQDVPCHSLRQLSTAMDMRDPDRLNLPPRYLANAVHCLSTPASHGNLMKGCLWYIARSIHYAIRSVDKTDVKEEFQWIAAQPDQRRVKSTETFPEGSIAVIQWTRENTYVGTDFEVRRNGKPVSPSLVSPPLSGAYLMDGLAMVIPTEEKVSAGRVNTNSPVGSDMPYAVDVNLALNDQIWPYLERDINFLKYIC</sequence>
<organism evidence="3 4">
    <name type="scientific">Penicillium salamii</name>
    <dbReference type="NCBI Taxonomy" id="1612424"/>
    <lineage>
        <taxon>Eukaryota</taxon>
        <taxon>Fungi</taxon>
        <taxon>Dikarya</taxon>
        <taxon>Ascomycota</taxon>
        <taxon>Pezizomycotina</taxon>
        <taxon>Eurotiomycetes</taxon>
        <taxon>Eurotiomycetidae</taxon>
        <taxon>Eurotiales</taxon>
        <taxon>Aspergillaceae</taxon>
        <taxon>Penicillium</taxon>
    </lineage>
</organism>
<dbReference type="OrthoDB" id="444127at2759"/>
<evidence type="ECO:0000313" key="3">
    <source>
        <dbReference type="EMBL" id="CAG8376231.1"/>
    </source>
</evidence>
<dbReference type="InterPro" id="IPR023213">
    <property type="entry name" value="CAT-like_dom_sf"/>
</dbReference>
<evidence type="ECO:0008006" key="5">
    <source>
        <dbReference type="Google" id="ProtNLM"/>
    </source>
</evidence>
<dbReference type="Proteomes" id="UP001152646">
    <property type="component" value="Unassembled WGS sequence"/>
</dbReference>
<dbReference type="SUPFAM" id="SSF52777">
    <property type="entry name" value="CoA-dependent acyltransferases"/>
    <property type="match status" value="1"/>
</dbReference>
<gene>
    <name evidence="3" type="ORF">PSALAMII_LOCUS5505</name>
</gene>
<evidence type="ECO:0000313" key="4">
    <source>
        <dbReference type="Proteomes" id="UP001152646"/>
    </source>
</evidence>
<evidence type="ECO:0000256" key="1">
    <source>
        <dbReference type="ARBA" id="ARBA00022679"/>
    </source>
</evidence>
<evidence type="ECO:0000256" key="2">
    <source>
        <dbReference type="ARBA" id="ARBA00023315"/>
    </source>
</evidence>